<feature type="domain" description="Histidine kinase" evidence="8">
    <location>
        <begin position="285"/>
        <end position="501"/>
    </location>
</feature>
<dbReference type="Gene3D" id="3.40.50.2300">
    <property type="match status" value="1"/>
</dbReference>
<organism evidence="11 12">
    <name type="scientific">Phenylobacterium terrae</name>
    <dbReference type="NCBI Taxonomy" id="2665495"/>
    <lineage>
        <taxon>Bacteria</taxon>
        <taxon>Pseudomonadati</taxon>
        <taxon>Pseudomonadota</taxon>
        <taxon>Alphaproteobacteria</taxon>
        <taxon>Caulobacterales</taxon>
        <taxon>Caulobacteraceae</taxon>
        <taxon>Phenylobacterium</taxon>
    </lineage>
</organism>
<dbReference type="InterPro" id="IPR005467">
    <property type="entry name" value="His_kinase_dom"/>
</dbReference>
<reference evidence="12" key="1">
    <citation type="journal article" date="2019" name="Int. J. Syst. Evol. Microbiol.">
        <title>The Global Catalogue of Microorganisms (GCM) 10K type strain sequencing project: providing services to taxonomists for standard genome sequencing and annotation.</title>
        <authorList>
            <consortium name="The Broad Institute Genomics Platform"/>
            <consortium name="The Broad Institute Genome Sequencing Center for Infectious Disease"/>
            <person name="Wu L."/>
            <person name="Ma J."/>
        </authorList>
    </citation>
    <scope>NUCLEOTIDE SEQUENCE [LARGE SCALE GENOMIC DNA]</scope>
    <source>
        <strain evidence="12">DFY28</strain>
    </source>
</reference>
<evidence type="ECO:0000259" key="10">
    <source>
        <dbReference type="PROSITE" id="PS50113"/>
    </source>
</evidence>
<dbReference type="PANTHER" id="PTHR45339">
    <property type="entry name" value="HYBRID SIGNAL TRANSDUCTION HISTIDINE KINASE J"/>
    <property type="match status" value="1"/>
</dbReference>
<keyword evidence="3 7" id="KW-0597">Phosphoprotein</keyword>
<dbReference type="InterPro" id="IPR004358">
    <property type="entry name" value="Sig_transdc_His_kin-like_C"/>
</dbReference>
<keyword evidence="6" id="KW-0902">Two-component regulatory system</keyword>
<evidence type="ECO:0000256" key="4">
    <source>
        <dbReference type="ARBA" id="ARBA00022679"/>
    </source>
</evidence>
<dbReference type="EMBL" id="JBHUEY010000001">
    <property type="protein sequence ID" value="MFD1783887.1"/>
    <property type="molecule type" value="Genomic_DNA"/>
</dbReference>
<dbReference type="Pfam" id="PF00072">
    <property type="entry name" value="Response_reg"/>
    <property type="match status" value="1"/>
</dbReference>
<dbReference type="InterPro" id="IPR001610">
    <property type="entry name" value="PAC"/>
</dbReference>
<dbReference type="InterPro" id="IPR003661">
    <property type="entry name" value="HisK_dim/P_dom"/>
</dbReference>
<dbReference type="SMART" id="SM00387">
    <property type="entry name" value="HATPase_c"/>
    <property type="match status" value="1"/>
</dbReference>
<keyword evidence="12" id="KW-1185">Reference proteome</keyword>
<dbReference type="SUPFAM" id="SSF47384">
    <property type="entry name" value="Homodimeric domain of signal transducing histidine kinase"/>
    <property type="match status" value="1"/>
</dbReference>
<evidence type="ECO:0000256" key="7">
    <source>
        <dbReference type="PROSITE-ProRule" id="PRU00169"/>
    </source>
</evidence>
<dbReference type="SUPFAM" id="SSF55781">
    <property type="entry name" value="GAF domain-like"/>
    <property type="match status" value="1"/>
</dbReference>
<dbReference type="PROSITE" id="PS50113">
    <property type="entry name" value="PAC"/>
    <property type="match status" value="1"/>
</dbReference>
<dbReference type="EC" id="2.7.13.3" evidence="2"/>
<dbReference type="SUPFAM" id="SSF55874">
    <property type="entry name" value="ATPase domain of HSP90 chaperone/DNA topoisomerase II/histidine kinase"/>
    <property type="match status" value="1"/>
</dbReference>
<dbReference type="InterPro" id="IPR011006">
    <property type="entry name" value="CheY-like_superfamily"/>
</dbReference>
<dbReference type="Pfam" id="PF00512">
    <property type="entry name" value="HisKA"/>
    <property type="match status" value="1"/>
</dbReference>
<dbReference type="SMART" id="SM00448">
    <property type="entry name" value="REC"/>
    <property type="match status" value="1"/>
</dbReference>
<dbReference type="RefSeq" id="WP_377282921.1">
    <property type="nucleotide sequence ID" value="NZ_JBHRSI010000008.1"/>
</dbReference>
<keyword evidence="5" id="KW-0418">Kinase</keyword>
<dbReference type="CDD" id="cd16922">
    <property type="entry name" value="HATPase_EvgS-ArcB-TorS-like"/>
    <property type="match status" value="1"/>
</dbReference>
<proteinExistence type="predicted"/>
<dbReference type="SUPFAM" id="SSF52172">
    <property type="entry name" value="CheY-like"/>
    <property type="match status" value="1"/>
</dbReference>
<dbReference type="InterPro" id="IPR036097">
    <property type="entry name" value="HisK_dim/P_sf"/>
</dbReference>
<dbReference type="InterPro" id="IPR003594">
    <property type="entry name" value="HATPase_dom"/>
</dbReference>
<keyword evidence="4" id="KW-0808">Transferase</keyword>
<dbReference type="PROSITE" id="PS50109">
    <property type="entry name" value="HIS_KIN"/>
    <property type="match status" value="1"/>
</dbReference>
<dbReference type="InterPro" id="IPR001789">
    <property type="entry name" value="Sig_transdc_resp-reg_receiver"/>
</dbReference>
<dbReference type="InterPro" id="IPR000700">
    <property type="entry name" value="PAS-assoc_C"/>
</dbReference>
<feature type="domain" description="PAC" evidence="10">
    <location>
        <begin position="215"/>
        <end position="267"/>
    </location>
</feature>
<dbReference type="InterPro" id="IPR036890">
    <property type="entry name" value="HATPase_C_sf"/>
</dbReference>
<dbReference type="InterPro" id="IPR029016">
    <property type="entry name" value="GAF-like_dom_sf"/>
</dbReference>
<dbReference type="PRINTS" id="PR00344">
    <property type="entry name" value="BCTRLSENSOR"/>
</dbReference>
<dbReference type="PROSITE" id="PS50110">
    <property type="entry name" value="RESPONSE_REGULATORY"/>
    <property type="match status" value="1"/>
</dbReference>
<dbReference type="SMART" id="SM00086">
    <property type="entry name" value="PAC"/>
    <property type="match status" value="1"/>
</dbReference>
<dbReference type="Pfam" id="PF08447">
    <property type="entry name" value="PAS_3"/>
    <property type="match status" value="1"/>
</dbReference>
<dbReference type="CDD" id="cd00130">
    <property type="entry name" value="PAS"/>
    <property type="match status" value="1"/>
</dbReference>
<feature type="domain" description="Response regulatory" evidence="9">
    <location>
        <begin position="524"/>
        <end position="643"/>
    </location>
</feature>
<evidence type="ECO:0000313" key="12">
    <source>
        <dbReference type="Proteomes" id="UP001597237"/>
    </source>
</evidence>
<dbReference type="GO" id="GO:0005524">
    <property type="term" value="F:ATP binding"/>
    <property type="evidence" value="ECO:0007669"/>
    <property type="project" value="UniProtKB-KW"/>
</dbReference>
<dbReference type="PANTHER" id="PTHR45339:SF1">
    <property type="entry name" value="HYBRID SIGNAL TRANSDUCTION HISTIDINE KINASE J"/>
    <property type="match status" value="1"/>
</dbReference>
<dbReference type="CDD" id="cd00082">
    <property type="entry name" value="HisKA"/>
    <property type="match status" value="1"/>
</dbReference>
<dbReference type="InterPro" id="IPR035965">
    <property type="entry name" value="PAS-like_dom_sf"/>
</dbReference>
<evidence type="ECO:0000259" key="8">
    <source>
        <dbReference type="PROSITE" id="PS50109"/>
    </source>
</evidence>
<keyword evidence="11" id="KW-0067">ATP-binding</keyword>
<dbReference type="InterPro" id="IPR013655">
    <property type="entry name" value="PAS_fold_3"/>
</dbReference>
<evidence type="ECO:0000256" key="6">
    <source>
        <dbReference type="ARBA" id="ARBA00023012"/>
    </source>
</evidence>
<evidence type="ECO:0000256" key="5">
    <source>
        <dbReference type="ARBA" id="ARBA00022777"/>
    </source>
</evidence>
<dbReference type="Gene3D" id="3.30.565.10">
    <property type="entry name" value="Histidine kinase-like ATPase, C-terminal domain"/>
    <property type="match status" value="1"/>
</dbReference>
<comment type="caution">
    <text evidence="11">The sequence shown here is derived from an EMBL/GenBank/DDBJ whole genome shotgun (WGS) entry which is preliminary data.</text>
</comment>
<evidence type="ECO:0000256" key="3">
    <source>
        <dbReference type="ARBA" id="ARBA00022553"/>
    </source>
</evidence>
<dbReference type="InterPro" id="IPR003018">
    <property type="entry name" value="GAF"/>
</dbReference>
<dbReference type="SUPFAM" id="SSF55785">
    <property type="entry name" value="PYP-like sensor domain (PAS domain)"/>
    <property type="match status" value="1"/>
</dbReference>
<evidence type="ECO:0000313" key="11">
    <source>
        <dbReference type="EMBL" id="MFD1783887.1"/>
    </source>
</evidence>
<accession>A0ABW4N115</accession>
<evidence type="ECO:0000256" key="1">
    <source>
        <dbReference type="ARBA" id="ARBA00000085"/>
    </source>
</evidence>
<evidence type="ECO:0000256" key="2">
    <source>
        <dbReference type="ARBA" id="ARBA00012438"/>
    </source>
</evidence>
<gene>
    <name evidence="11" type="ORF">ACFSC0_10830</name>
</gene>
<evidence type="ECO:0000259" key="9">
    <source>
        <dbReference type="PROSITE" id="PS50110"/>
    </source>
</evidence>
<comment type="catalytic activity">
    <reaction evidence="1">
        <text>ATP + protein L-histidine = ADP + protein N-phospho-L-histidine.</text>
        <dbReference type="EC" id="2.7.13.3"/>
    </reaction>
</comment>
<dbReference type="SMART" id="SM00388">
    <property type="entry name" value="HisKA"/>
    <property type="match status" value="1"/>
</dbReference>
<sequence length="654" mass="70418">MQLATAVYDGYGADVVWRESGRFSRTKPFKGDMSRRFPSRYVMSTREPLWIADFETDPVAIQHRLAPASPKVKAFVGVPILSQGQVLGALIAIDLKVRPYDEAVRSHFEALASLLGDDYTRANMALELETTAAQMREALDETARSERRLRLATRLAGIKVWELDHTRQEAFRLNSSKGAGDYETATRTLWDPVHPEDLPQALAKWDAHLAGGPPFQVVHRHIRQDGGMHWVESLAEAVRDETGQVVGFVGAVRNIDKEKRNEQELIDARLAAEAANEAKSAFLATVSHEIRTPLNGILGMAQAMARDELPELQRERLAVVTQSSESLLAILDDVLDLSKIGAGKLELEQVAFEPAAVARAVRATFSAVAAAKGLALDLEVSPAAEGAYLGDPARLRQVIANLASNAVKFTDAGRVLIALDRAENGLRLSVADTGIGIRQDRQAQLFEPFVQADSSTTRQYGGTGLGLSICREIVRLMGGDISVESAPGRGSTFHVTLPMTYLGEGEVVPAPAAAAPAPEIGAVRILAAEDNAVNQLVLQTLLGQFGVQPHIVGNGAEAVAAWRAEAWDVILMDAHMPTMDGAEATRAIRAEEARTGRPRTPIIALTANALSHQAKEYLDCGMDLVVAKPIQVSKLLEAIALALAPGADRRAGAA</sequence>
<dbReference type="Gene3D" id="1.10.287.130">
    <property type="match status" value="1"/>
</dbReference>
<dbReference type="Pfam" id="PF02518">
    <property type="entry name" value="HATPase_c"/>
    <property type="match status" value="1"/>
</dbReference>
<dbReference type="Proteomes" id="UP001597237">
    <property type="component" value="Unassembled WGS sequence"/>
</dbReference>
<keyword evidence="11" id="KW-0547">Nucleotide-binding</keyword>
<name>A0ABW4N115_9CAUL</name>
<dbReference type="Gene3D" id="3.30.450.20">
    <property type="entry name" value="PAS domain"/>
    <property type="match status" value="1"/>
</dbReference>
<protein>
    <recommendedName>
        <fullName evidence="2">histidine kinase</fullName>
        <ecNumber evidence="2">2.7.13.3</ecNumber>
    </recommendedName>
</protein>
<dbReference type="Pfam" id="PF01590">
    <property type="entry name" value="GAF"/>
    <property type="match status" value="1"/>
</dbReference>
<dbReference type="NCBIfam" id="TIGR00229">
    <property type="entry name" value="sensory_box"/>
    <property type="match status" value="1"/>
</dbReference>
<dbReference type="CDD" id="cd17546">
    <property type="entry name" value="REC_hyHK_CKI1_RcsC-like"/>
    <property type="match status" value="1"/>
</dbReference>
<dbReference type="InterPro" id="IPR000014">
    <property type="entry name" value="PAS"/>
</dbReference>
<dbReference type="Gene3D" id="3.30.450.40">
    <property type="match status" value="1"/>
</dbReference>
<feature type="modified residue" description="4-aspartylphosphate" evidence="7">
    <location>
        <position position="573"/>
    </location>
</feature>